<protein>
    <submittedName>
        <fullName evidence="1">(diamondback moth) hypothetical protein</fullName>
    </submittedName>
</protein>
<dbReference type="Proteomes" id="UP000653454">
    <property type="component" value="Unassembled WGS sequence"/>
</dbReference>
<comment type="caution">
    <text evidence="1">The sequence shown here is derived from an EMBL/GenBank/DDBJ whole genome shotgun (WGS) entry which is preliminary data.</text>
</comment>
<keyword evidence="2" id="KW-1185">Reference proteome</keyword>
<evidence type="ECO:0000313" key="1">
    <source>
        <dbReference type="EMBL" id="CAG9110031.1"/>
    </source>
</evidence>
<reference evidence="1" key="1">
    <citation type="submission" date="2020-11" db="EMBL/GenBank/DDBJ databases">
        <authorList>
            <person name="Whiteford S."/>
        </authorList>
    </citation>
    <scope>NUCLEOTIDE SEQUENCE</scope>
</reference>
<accession>A0A8S4E4Q8</accession>
<name>A0A8S4E4Q8_PLUXY</name>
<dbReference type="EMBL" id="CAJHNJ030000012">
    <property type="protein sequence ID" value="CAG9110031.1"/>
    <property type="molecule type" value="Genomic_DNA"/>
</dbReference>
<dbReference type="AlphaFoldDB" id="A0A8S4E4Q8"/>
<organism evidence="1 2">
    <name type="scientific">Plutella xylostella</name>
    <name type="common">Diamondback moth</name>
    <name type="synonym">Plutella maculipennis</name>
    <dbReference type="NCBI Taxonomy" id="51655"/>
    <lineage>
        <taxon>Eukaryota</taxon>
        <taxon>Metazoa</taxon>
        <taxon>Ecdysozoa</taxon>
        <taxon>Arthropoda</taxon>
        <taxon>Hexapoda</taxon>
        <taxon>Insecta</taxon>
        <taxon>Pterygota</taxon>
        <taxon>Neoptera</taxon>
        <taxon>Endopterygota</taxon>
        <taxon>Lepidoptera</taxon>
        <taxon>Glossata</taxon>
        <taxon>Ditrysia</taxon>
        <taxon>Yponomeutoidea</taxon>
        <taxon>Plutellidae</taxon>
        <taxon>Plutella</taxon>
    </lineage>
</organism>
<gene>
    <name evidence="1" type="ORF">PLXY2_LOCUS4290</name>
</gene>
<sequence length="59" mass="6373">MCKKELGEQALSLYSTVGETFKQSTRAGGYKELGEQALSLYSTVGETFKQSTRAGGYVS</sequence>
<evidence type="ECO:0000313" key="2">
    <source>
        <dbReference type="Proteomes" id="UP000653454"/>
    </source>
</evidence>
<proteinExistence type="predicted"/>